<gene>
    <name evidence="1" type="ORF">SAMN02745975_01746</name>
</gene>
<reference evidence="2" key="1">
    <citation type="submission" date="2016-11" db="EMBL/GenBank/DDBJ databases">
        <authorList>
            <person name="Varghese N."/>
            <person name="Submissions S."/>
        </authorList>
    </citation>
    <scope>NUCLEOTIDE SEQUENCE [LARGE SCALE GENOMIC DNA]</scope>
    <source>
        <strain evidence="2">DSM 17957</strain>
    </source>
</reference>
<name>A0A1M6I782_9FIRM</name>
<dbReference type="EMBL" id="FQZV01000020">
    <property type="protein sequence ID" value="SHJ30331.1"/>
    <property type="molecule type" value="Genomic_DNA"/>
</dbReference>
<evidence type="ECO:0000313" key="2">
    <source>
        <dbReference type="Proteomes" id="UP000184536"/>
    </source>
</evidence>
<dbReference type="OrthoDB" id="1707431at2"/>
<dbReference type="RefSeq" id="WP_110940910.1">
    <property type="nucleotide sequence ID" value="NZ_FQZV01000020.1"/>
</dbReference>
<proteinExistence type="predicted"/>
<keyword evidence="2" id="KW-1185">Reference proteome</keyword>
<protein>
    <submittedName>
        <fullName evidence="1">Uncharacterized protein</fullName>
    </submittedName>
</protein>
<dbReference type="AlphaFoldDB" id="A0A1M6I782"/>
<dbReference type="Proteomes" id="UP000184536">
    <property type="component" value="Unassembled WGS sequence"/>
</dbReference>
<accession>A0A1M6I782</accession>
<dbReference type="STRING" id="1121919.SAMN02745975_01746"/>
<organism evidence="1 2">
    <name type="scientific">Geosporobacter subterraneus DSM 17957</name>
    <dbReference type="NCBI Taxonomy" id="1121919"/>
    <lineage>
        <taxon>Bacteria</taxon>
        <taxon>Bacillati</taxon>
        <taxon>Bacillota</taxon>
        <taxon>Clostridia</taxon>
        <taxon>Peptostreptococcales</taxon>
        <taxon>Thermotaleaceae</taxon>
        <taxon>Geosporobacter</taxon>
    </lineage>
</organism>
<evidence type="ECO:0000313" key="1">
    <source>
        <dbReference type="EMBL" id="SHJ30331.1"/>
    </source>
</evidence>
<sequence length="87" mass="10302">MKVVRKPIDVSAIFYQEGVIVPIKFRIQKSDESWVVVKVDRVIAKELEKLAGNKMWVFTCESTIGDMQRLYQLKYELDTCQWMLFKI</sequence>